<dbReference type="AlphaFoldDB" id="W0ECV7"/>
<keyword evidence="1" id="KW-0812">Transmembrane</keyword>
<reference evidence="2 3" key="1">
    <citation type="submission" date="2013-12" db="EMBL/GenBank/DDBJ databases">
        <authorList>
            <consortium name="DOE Joint Genome Institute"/>
            <person name="Smidt H."/>
            <person name="Huntemann M."/>
            <person name="Han J."/>
            <person name="Chen A."/>
            <person name="Kyrpides N."/>
            <person name="Mavromatis K."/>
            <person name="Markowitz V."/>
            <person name="Palaniappan K."/>
            <person name="Ivanova N."/>
            <person name="Schaumberg A."/>
            <person name="Pati A."/>
            <person name="Liolios K."/>
            <person name="Nordberg H.P."/>
            <person name="Cantor M.N."/>
            <person name="Hua S.X."/>
            <person name="Woyke T."/>
        </authorList>
    </citation>
    <scope>NUCLEOTIDE SEQUENCE [LARGE SCALE GENOMIC DNA]</scope>
    <source>
        <strain evidence="3">DSM 15288</strain>
    </source>
</reference>
<evidence type="ECO:0000313" key="3">
    <source>
        <dbReference type="Proteomes" id="UP000010847"/>
    </source>
</evidence>
<dbReference type="KEGG" id="dmt:DESME_14280"/>
<dbReference type="HOGENOM" id="CLU_326718_0_0_9"/>
<feature type="transmembrane region" description="Helical" evidence="1">
    <location>
        <begin position="143"/>
        <end position="165"/>
    </location>
</feature>
<feature type="transmembrane region" description="Helical" evidence="1">
    <location>
        <begin position="185"/>
        <end position="205"/>
    </location>
</feature>
<feature type="transmembrane region" description="Helical" evidence="1">
    <location>
        <begin position="243"/>
        <end position="261"/>
    </location>
</feature>
<dbReference type="STRING" id="871968.DESME_14280"/>
<feature type="transmembrane region" description="Helical" evidence="1">
    <location>
        <begin position="35"/>
        <end position="53"/>
    </location>
</feature>
<keyword evidence="3" id="KW-1185">Reference proteome</keyword>
<feature type="transmembrane region" description="Helical" evidence="1">
    <location>
        <begin position="217"/>
        <end position="237"/>
    </location>
</feature>
<evidence type="ECO:0000313" key="2">
    <source>
        <dbReference type="EMBL" id="AHF08680.1"/>
    </source>
</evidence>
<feature type="transmembrane region" description="Helical" evidence="1">
    <location>
        <begin position="273"/>
        <end position="291"/>
    </location>
</feature>
<keyword evidence="1" id="KW-1133">Transmembrane helix</keyword>
<sequence length="881" mass="100710">MTSNDLSQNSKIASQNIKMARFIKPFVKRFKIKSFIWYAGVILLLLICFNSGLQRIINSDYFPTNGDFQNYNVWRRLLAGQIPFKEFPVYLGSGHLLLGSLFTFIFGNNFTASLFASYLLTSLFSVLSVYLTSFCIMGKKESALFITNIISIVNILRPQFIINIIPKDFWIGLDAMFYPHNSARIIRSAVIPIIVFSLIFIFYLYQKKENDEFLNNSKLRLIYITILAAFSGAGILYSNDYGISSYIALSLIFLLFLINVFEKDILSILKVTFYYIVVSACVFFILLALLTRGNVLSWFEFTLGVSSYQSWYYGQSINNKAYYLSQLNYSPIVLIALCIIFYNIYKLFNNKEKFYSLSLRSGGIIYILLSGIIATDLYRMMSGGFNNEFLYLCVFVILVSYLYILICNLFTKIFPRKSSDVIKFVVIIICFFLILPLILNKATALKGERNGEFNTQLGGYLTSYAPSLNTASKYLNGQPIFSTYASALETITGQFQPTGTDYIIHVLGDKARIKYLQDFSTSKYPYAQTIKGEFTPWEYWIRSANWFFYRELYKDYNISFDTIYSFIWERSSKSNTIQANASVKLEKISDSKFKLFCTADKKIQGIADVKLSYKSNFNKSFLKTGLVNKFVHVSDITAYTIYNEPYVNYFIPPNTDDYHIPITLVDGSGEVELDSYPNDATSLSITEVTVEEIIKNPFEKDNIYINHIRPASITDGNWINGVGMKVPILLFSNTDKNSEMLKGANQIKVGDKIIDIISIDSDARWIRANFPEDTDLNSFAYPNNIEVIPLEKNNINSNHIRAASITDDNWRNGVGIKVPILLFNNTRNNSEILKDAKQLKVGDKIIDVISIDTDAQWIHANFSEDTDLKTFAYPNDIEVIK</sequence>
<proteinExistence type="predicted"/>
<dbReference type="eggNOG" id="ENOG5033JMY">
    <property type="taxonomic scope" value="Bacteria"/>
</dbReference>
<feature type="transmembrane region" description="Helical" evidence="1">
    <location>
        <begin position="112"/>
        <end position="131"/>
    </location>
</feature>
<gene>
    <name evidence="2" type="ORF">DESME_14280</name>
</gene>
<feature type="transmembrane region" description="Helical" evidence="1">
    <location>
        <begin position="357"/>
        <end position="377"/>
    </location>
</feature>
<dbReference type="Proteomes" id="UP000010847">
    <property type="component" value="Chromosome"/>
</dbReference>
<evidence type="ECO:0000256" key="1">
    <source>
        <dbReference type="SAM" id="Phobius"/>
    </source>
</evidence>
<name>W0ECV7_9FIRM</name>
<protein>
    <submittedName>
        <fullName evidence="2">Uncharacterized protein</fullName>
    </submittedName>
</protein>
<feature type="transmembrane region" description="Helical" evidence="1">
    <location>
        <begin position="327"/>
        <end position="345"/>
    </location>
</feature>
<accession>W0ECV7</accession>
<feature type="transmembrane region" description="Helical" evidence="1">
    <location>
        <begin position="421"/>
        <end position="439"/>
    </location>
</feature>
<keyword evidence="1" id="KW-0472">Membrane</keyword>
<dbReference type="RefSeq" id="WP_006718053.1">
    <property type="nucleotide sequence ID" value="NZ_CP007032.1"/>
</dbReference>
<dbReference type="EMBL" id="CP007032">
    <property type="protein sequence ID" value="AHF08680.1"/>
    <property type="molecule type" value="Genomic_DNA"/>
</dbReference>
<feature type="transmembrane region" description="Helical" evidence="1">
    <location>
        <begin position="389"/>
        <end position="409"/>
    </location>
</feature>
<dbReference type="OrthoDB" id="6740035at2"/>
<organism evidence="2 3">
    <name type="scientific">Desulfitobacterium metallireducens DSM 15288</name>
    <dbReference type="NCBI Taxonomy" id="871968"/>
    <lineage>
        <taxon>Bacteria</taxon>
        <taxon>Bacillati</taxon>
        <taxon>Bacillota</taxon>
        <taxon>Clostridia</taxon>
        <taxon>Eubacteriales</taxon>
        <taxon>Desulfitobacteriaceae</taxon>
        <taxon>Desulfitobacterium</taxon>
    </lineage>
</organism>